<keyword evidence="1" id="KW-1133">Transmembrane helix</keyword>
<evidence type="ECO:0000313" key="3">
    <source>
        <dbReference type="EMBL" id="WPK25772.1"/>
    </source>
</evidence>
<evidence type="ECO:0000256" key="1">
    <source>
        <dbReference type="SAM" id="Phobius"/>
    </source>
</evidence>
<keyword evidence="1" id="KW-0472">Membrane</keyword>
<dbReference type="KEGG" id="asau:88174165"/>
<dbReference type="InterPro" id="IPR035984">
    <property type="entry name" value="Acyl-CoA-binding_sf"/>
</dbReference>
<dbReference type="AlphaFoldDB" id="A0AAX4HB92"/>
<dbReference type="Gene3D" id="1.20.80.10">
    <property type="match status" value="1"/>
</dbReference>
<gene>
    <name evidence="3" type="ORF">PUMCH_003101</name>
</gene>
<feature type="transmembrane region" description="Helical" evidence="1">
    <location>
        <begin position="244"/>
        <end position="263"/>
    </location>
</feature>
<keyword evidence="4" id="KW-1185">Reference proteome</keyword>
<dbReference type="EMBL" id="CP138897">
    <property type="protein sequence ID" value="WPK25772.1"/>
    <property type="molecule type" value="Genomic_DNA"/>
</dbReference>
<organism evidence="3 4">
    <name type="scientific">Australozyma saopauloensis</name>
    <dbReference type="NCBI Taxonomy" id="291208"/>
    <lineage>
        <taxon>Eukaryota</taxon>
        <taxon>Fungi</taxon>
        <taxon>Dikarya</taxon>
        <taxon>Ascomycota</taxon>
        <taxon>Saccharomycotina</taxon>
        <taxon>Pichiomycetes</taxon>
        <taxon>Metschnikowiaceae</taxon>
        <taxon>Australozyma</taxon>
    </lineage>
</organism>
<feature type="domain" description="ACB" evidence="2">
    <location>
        <begin position="1"/>
        <end position="49"/>
    </location>
</feature>
<evidence type="ECO:0000259" key="2">
    <source>
        <dbReference type="PROSITE" id="PS51228"/>
    </source>
</evidence>
<dbReference type="GeneID" id="88174165"/>
<keyword evidence="1" id="KW-0812">Transmembrane</keyword>
<dbReference type="PROSITE" id="PS51228">
    <property type="entry name" value="ACB_2"/>
    <property type="match status" value="1"/>
</dbReference>
<protein>
    <recommendedName>
        <fullName evidence="2">ACB domain-containing protein</fullName>
    </recommendedName>
</protein>
<dbReference type="GO" id="GO:0000062">
    <property type="term" value="F:fatty-acyl-CoA binding"/>
    <property type="evidence" value="ECO:0007669"/>
    <property type="project" value="InterPro"/>
</dbReference>
<accession>A0AAX4HB92</accession>
<dbReference type="SUPFAM" id="SSF47027">
    <property type="entry name" value="Acyl-CoA binding protein"/>
    <property type="match status" value="1"/>
</dbReference>
<dbReference type="Proteomes" id="UP001338582">
    <property type="component" value="Chromosome 4"/>
</dbReference>
<proteinExistence type="predicted"/>
<dbReference type="InterPro" id="IPR014352">
    <property type="entry name" value="FERM/acyl-CoA-bd_prot_sf"/>
</dbReference>
<reference evidence="3 4" key="1">
    <citation type="submission" date="2023-10" db="EMBL/GenBank/DDBJ databases">
        <title>Draft Genome Sequence of Candida saopaulonensis from a very Premature Infant with Sepsis.</title>
        <authorList>
            <person name="Ning Y."/>
            <person name="Dai R."/>
            <person name="Xiao M."/>
            <person name="Xu Y."/>
            <person name="Yan Q."/>
            <person name="Zhang L."/>
        </authorList>
    </citation>
    <scope>NUCLEOTIDE SEQUENCE [LARGE SCALE GENOMIC DNA]</scope>
    <source>
        <strain evidence="3 4">19XY460</strain>
    </source>
</reference>
<dbReference type="InterPro" id="IPR000582">
    <property type="entry name" value="Acyl-CoA-binding_protein"/>
</dbReference>
<name>A0AAX4HB92_9ASCO</name>
<evidence type="ECO:0000313" key="4">
    <source>
        <dbReference type="Proteomes" id="UP001338582"/>
    </source>
</evidence>
<sequence length="317" mass="36618">MMRPEGHTIEDEGAKKKWDAWKREEGVSKTEAKRQYILYLINTMRVYASGTSEARELLNELEYLWDQIKDLTYSDDDPYASRHQVATHPFMSQLTGAPLVHSYMELDRFSVGTPWPLHSTGSISASHQMKNNSEQIYLHSRRNTQQSLNDSANLPRSHHKNISRSVVLLGRSGNNQVEVPPSTIEDFRTWQSQINLIINKLSRDFASRKTSQNHSDSDSETELDRTHDNWSKVLRLLKFTGMHLIRLAQNMSISLLAILFVVWCVNRNVIVKRTIVKKQLEGNKTLKELVINMIINTDENKWFVQILTLVNKIVGFV</sequence>
<dbReference type="RefSeq" id="XP_062878154.1">
    <property type="nucleotide sequence ID" value="XM_063022084.1"/>
</dbReference>